<evidence type="ECO:0000313" key="2">
    <source>
        <dbReference type="EMBL" id="MBE9078462.1"/>
    </source>
</evidence>
<dbReference type="InterPro" id="IPR007569">
    <property type="entry name" value="DUF559"/>
</dbReference>
<feature type="domain" description="DUF559" evidence="1">
    <location>
        <begin position="269"/>
        <end position="342"/>
    </location>
</feature>
<dbReference type="SUPFAM" id="SSF52980">
    <property type="entry name" value="Restriction endonuclease-like"/>
    <property type="match status" value="1"/>
</dbReference>
<dbReference type="RefSeq" id="WP_193908328.1">
    <property type="nucleotide sequence ID" value="NZ_JADEXG010000033.1"/>
</dbReference>
<dbReference type="EMBL" id="JADEXG010000033">
    <property type="protein sequence ID" value="MBE9078462.1"/>
    <property type="molecule type" value="Genomic_DNA"/>
</dbReference>
<dbReference type="Gene3D" id="3.40.960.10">
    <property type="entry name" value="VSR Endonuclease"/>
    <property type="match status" value="1"/>
</dbReference>
<protein>
    <submittedName>
        <fullName evidence="2">DUF559 domain-containing protein</fullName>
    </submittedName>
</protein>
<reference evidence="2" key="1">
    <citation type="submission" date="2020-10" db="EMBL/GenBank/DDBJ databases">
        <authorList>
            <person name="Castelo-Branco R."/>
            <person name="Eusebio N."/>
            <person name="Adriana R."/>
            <person name="Vieira A."/>
            <person name="Brugerolle De Fraissinette N."/>
            <person name="Rezende De Castro R."/>
            <person name="Schneider M.P."/>
            <person name="Vasconcelos V."/>
            <person name="Leao P.N."/>
        </authorList>
    </citation>
    <scope>NUCLEOTIDE SEQUENCE</scope>
    <source>
        <strain evidence="2">LEGE 07310</strain>
    </source>
</reference>
<dbReference type="PANTHER" id="PTHR38590:SF1">
    <property type="entry name" value="BLL0828 PROTEIN"/>
    <property type="match status" value="1"/>
</dbReference>
<dbReference type="InterPro" id="IPR047216">
    <property type="entry name" value="Endonuclease_DUF559_bact"/>
</dbReference>
<dbReference type="Proteomes" id="UP000636505">
    <property type="component" value="Unassembled WGS sequence"/>
</dbReference>
<evidence type="ECO:0000313" key="3">
    <source>
        <dbReference type="Proteomes" id="UP000636505"/>
    </source>
</evidence>
<comment type="caution">
    <text evidence="2">The sequence shown here is derived from an EMBL/GenBank/DDBJ whole genome shotgun (WGS) entry which is preliminary data.</text>
</comment>
<proteinExistence type="predicted"/>
<evidence type="ECO:0000259" key="1">
    <source>
        <dbReference type="Pfam" id="PF04480"/>
    </source>
</evidence>
<dbReference type="PANTHER" id="PTHR38590">
    <property type="entry name" value="BLL0828 PROTEIN"/>
    <property type="match status" value="1"/>
</dbReference>
<sequence>MSECALNKALTSLQPGHVQTFLCGSAVDALGQLLSADWEPVHNCRVVTQTWKQLPEQAQMIEDIVATLAEVAFELWPDWYQPGSFVSSDNTATDALLNRYSALALQEKLEGLCQPWLKAALRAHQKGKIPVLKAFPHGLQLAQLSLAIDPACLVLAIVIEDTAPLEHRLLGLAKAVSWLADQSQARIALFISEDLSTASELDSVLYGANRFASTAASVASPQAVEAKHTVFPIHGKPHPFSPGEQKLAEWLAKDTELATLFHFNQSVKTVKLSPYIVDLLWAEGRVVVEIDGYRHHGNQFGFAQDRQRDYELLISGYVVLRLPHDQVMADVEVAVEKIRDVVRYRRRQLSLPTDFANRH</sequence>
<accession>A0A8J7AYA9</accession>
<keyword evidence="3" id="KW-1185">Reference proteome</keyword>
<dbReference type="InterPro" id="IPR011335">
    <property type="entry name" value="Restrct_endonuc-II-like"/>
</dbReference>
<dbReference type="Pfam" id="PF04480">
    <property type="entry name" value="DUF559"/>
    <property type="match status" value="1"/>
</dbReference>
<name>A0A8J7AYA9_9CYAN</name>
<gene>
    <name evidence="2" type="ORF">IQ241_14345</name>
</gene>
<organism evidence="2 3">
    <name type="scientific">Vasconcelosia minhoensis LEGE 07310</name>
    <dbReference type="NCBI Taxonomy" id="915328"/>
    <lineage>
        <taxon>Bacteria</taxon>
        <taxon>Bacillati</taxon>
        <taxon>Cyanobacteriota</taxon>
        <taxon>Cyanophyceae</taxon>
        <taxon>Nodosilineales</taxon>
        <taxon>Cymatolegaceae</taxon>
        <taxon>Vasconcelosia</taxon>
        <taxon>Vasconcelosia minhoensis</taxon>
    </lineage>
</organism>
<dbReference type="AlphaFoldDB" id="A0A8J7AYA9"/>